<dbReference type="Proteomes" id="UP001432322">
    <property type="component" value="Unassembled WGS sequence"/>
</dbReference>
<name>A0AAV5WYZ4_9BILA</name>
<feature type="non-terminal residue" evidence="1">
    <location>
        <position position="1"/>
    </location>
</feature>
<proteinExistence type="predicted"/>
<dbReference type="AlphaFoldDB" id="A0AAV5WYZ4"/>
<evidence type="ECO:0000313" key="2">
    <source>
        <dbReference type="Proteomes" id="UP001432322"/>
    </source>
</evidence>
<evidence type="ECO:0000313" key="1">
    <source>
        <dbReference type="EMBL" id="GMT36381.1"/>
    </source>
</evidence>
<reference evidence="1" key="1">
    <citation type="submission" date="2023-10" db="EMBL/GenBank/DDBJ databases">
        <title>Genome assembly of Pristionchus species.</title>
        <authorList>
            <person name="Yoshida K."/>
            <person name="Sommer R.J."/>
        </authorList>
    </citation>
    <scope>NUCLEOTIDE SEQUENCE</scope>
    <source>
        <strain evidence="1">RS5133</strain>
    </source>
</reference>
<accession>A0AAV5WYZ4</accession>
<organism evidence="1 2">
    <name type="scientific">Pristionchus fissidentatus</name>
    <dbReference type="NCBI Taxonomy" id="1538716"/>
    <lineage>
        <taxon>Eukaryota</taxon>
        <taxon>Metazoa</taxon>
        <taxon>Ecdysozoa</taxon>
        <taxon>Nematoda</taxon>
        <taxon>Chromadorea</taxon>
        <taxon>Rhabditida</taxon>
        <taxon>Rhabditina</taxon>
        <taxon>Diplogasteromorpha</taxon>
        <taxon>Diplogasteroidea</taxon>
        <taxon>Neodiplogasteridae</taxon>
        <taxon>Pristionchus</taxon>
    </lineage>
</organism>
<keyword evidence="2" id="KW-1185">Reference proteome</keyword>
<dbReference type="EMBL" id="BTSY01000007">
    <property type="protein sequence ID" value="GMT36381.1"/>
    <property type="molecule type" value="Genomic_DNA"/>
</dbReference>
<feature type="non-terminal residue" evidence="1">
    <location>
        <position position="64"/>
    </location>
</feature>
<comment type="caution">
    <text evidence="1">The sequence shown here is derived from an EMBL/GenBank/DDBJ whole genome shotgun (WGS) entry which is preliminary data.</text>
</comment>
<gene>
    <name evidence="1" type="ORF">PFISCL1PPCAC_27678</name>
</gene>
<protein>
    <submittedName>
        <fullName evidence="1">Uncharacterized protein</fullName>
    </submittedName>
</protein>
<sequence length="64" mass="7130">SSQGAVRGVVDCNTSTGRRAVPNLKMRFMLWNVFRANEELMVASTDSSGKYYLEGAKDEWGKTI</sequence>